<comment type="caution">
    <text evidence="2">The sequence shown here is derived from an EMBL/GenBank/DDBJ whole genome shotgun (WGS) entry which is preliminary data.</text>
</comment>
<evidence type="ECO:0000313" key="2">
    <source>
        <dbReference type="EMBL" id="RKT54951.1"/>
    </source>
</evidence>
<evidence type="ECO:0000313" key="3">
    <source>
        <dbReference type="Proteomes" id="UP000282084"/>
    </source>
</evidence>
<proteinExistence type="predicted"/>
<accession>A0A495VZT4</accession>
<feature type="region of interest" description="Disordered" evidence="1">
    <location>
        <begin position="1"/>
        <end position="69"/>
    </location>
</feature>
<dbReference type="Proteomes" id="UP000282084">
    <property type="component" value="Unassembled WGS sequence"/>
</dbReference>
<organism evidence="2 3">
    <name type="scientific">Saccharothrix australiensis</name>
    <dbReference type="NCBI Taxonomy" id="2072"/>
    <lineage>
        <taxon>Bacteria</taxon>
        <taxon>Bacillati</taxon>
        <taxon>Actinomycetota</taxon>
        <taxon>Actinomycetes</taxon>
        <taxon>Pseudonocardiales</taxon>
        <taxon>Pseudonocardiaceae</taxon>
        <taxon>Saccharothrix</taxon>
    </lineage>
</organism>
<reference evidence="2 3" key="1">
    <citation type="submission" date="2018-10" db="EMBL/GenBank/DDBJ databases">
        <title>Sequencing the genomes of 1000 actinobacteria strains.</title>
        <authorList>
            <person name="Klenk H.-P."/>
        </authorList>
    </citation>
    <scope>NUCLEOTIDE SEQUENCE [LARGE SCALE GENOMIC DNA]</scope>
    <source>
        <strain evidence="2 3">DSM 43800</strain>
    </source>
</reference>
<name>A0A495VZT4_9PSEU</name>
<dbReference type="EMBL" id="RBXO01000001">
    <property type="protein sequence ID" value="RKT54951.1"/>
    <property type="molecule type" value="Genomic_DNA"/>
</dbReference>
<sequence>MRGGTPSRADRRPGRLRPGGSKGFEGLSRPPDGRVLNSVRTPGRPDENEFITVRPADRLHTDPRVLARR</sequence>
<dbReference type="AlphaFoldDB" id="A0A495VZT4"/>
<feature type="compositionally biased region" description="Basic and acidic residues" evidence="1">
    <location>
        <begin position="55"/>
        <end position="69"/>
    </location>
</feature>
<keyword evidence="3" id="KW-1185">Reference proteome</keyword>
<dbReference type="OrthoDB" id="9758957at2"/>
<gene>
    <name evidence="2" type="ORF">C8E97_3604</name>
</gene>
<protein>
    <submittedName>
        <fullName evidence="2">Uncharacterized protein</fullName>
    </submittedName>
</protein>
<dbReference type="RefSeq" id="WP_121006739.1">
    <property type="nucleotide sequence ID" value="NZ_RBXO01000001.1"/>
</dbReference>
<evidence type="ECO:0000256" key="1">
    <source>
        <dbReference type="SAM" id="MobiDB-lite"/>
    </source>
</evidence>